<organism evidence="2 3">
    <name type="scientific">Liparis tanakae</name>
    <name type="common">Tanaka's snailfish</name>
    <dbReference type="NCBI Taxonomy" id="230148"/>
    <lineage>
        <taxon>Eukaryota</taxon>
        <taxon>Metazoa</taxon>
        <taxon>Chordata</taxon>
        <taxon>Craniata</taxon>
        <taxon>Vertebrata</taxon>
        <taxon>Euteleostomi</taxon>
        <taxon>Actinopterygii</taxon>
        <taxon>Neopterygii</taxon>
        <taxon>Teleostei</taxon>
        <taxon>Neoteleostei</taxon>
        <taxon>Acanthomorphata</taxon>
        <taxon>Eupercaria</taxon>
        <taxon>Perciformes</taxon>
        <taxon>Cottioidei</taxon>
        <taxon>Cottales</taxon>
        <taxon>Liparidae</taxon>
        <taxon>Liparis</taxon>
    </lineage>
</organism>
<proteinExistence type="predicted"/>
<comment type="caution">
    <text evidence="2">The sequence shown here is derived from an EMBL/GenBank/DDBJ whole genome shotgun (WGS) entry which is preliminary data.</text>
</comment>
<sequence length="118" mass="12792">MSPAALTVGKTSAPWRSAGCSRRTVAVSRSAAGSQEDGVWVALGFRSEPHRKPDLRATHSSRLAVPRRVQGGLPPLVVSPGLSRDPGRQQSNRRCQSRRWTKGQLVNTSAVMSLKYLT</sequence>
<evidence type="ECO:0000313" key="2">
    <source>
        <dbReference type="EMBL" id="TNN43091.1"/>
    </source>
</evidence>
<evidence type="ECO:0000256" key="1">
    <source>
        <dbReference type="SAM" id="MobiDB-lite"/>
    </source>
</evidence>
<keyword evidence="3" id="KW-1185">Reference proteome</keyword>
<protein>
    <submittedName>
        <fullName evidence="2">Uncharacterized protein</fullName>
    </submittedName>
</protein>
<dbReference type="AlphaFoldDB" id="A0A4Z2FQ18"/>
<evidence type="ECO:0000313" key="3">
    <source>
        <dbReference type="Proteomes" id="UP000314294"/>
    </source>
</evidence>
<dbReference type="Proteomes" id="UP000314294">
    <property type="component" value="Unassembled WGS sequence"/>
</dbReference>
<name>A0A4Z2FQ18_9TELE</name>
<dbReference type="EMBL" id="SRLO01000991">
    <property type="protein sequence ID" value="TNN43091.1"/>
    <property type="molecule type" value="Genomic_DNA"/>
</dbReference>
<feature type="region of interest" description="Disordered" evidence="1">
    <location>
        <begin position="70"/>
        <end position="101"/>
    </location>
</feature>
<accession>A0A4Z2FQ18</accession>
<reference evidence="2 3" key="1">
    <citation type="submission" date="2019-03" db="EMBL/GenBank/DDBJ databases">
        <title>First draft genome of Liparis tanakae, snailfish: a comprehensive survey of snailfish specific genes.</title>
        <authorList>
            <person name="Kim W."/>
            <person name="Song I."/>
            <person name="Jeong J.-H."/>
            <person name="Kim D."/>
            <person name="Kim S."/>
            <person name="Ryu S."/>
            <person name="Song J.Y."/>
            <person name="Lee S.K."/>
        </authorList>
    </citation>
    <scope>NUCLEOTIDE SEQUENCE [LARGE SCALE GENOMIC DNA]</scope>
    <source>
        <tissue evidence="2">Muscle</tissue>
    </source>
</reference>
<gene>
    <name evidence="2" type="ORF">EYF80_046725</name>
</gene>